<protein>
    <submittedName>
        <fullName evidence="1">Uncharacterized protein</fullName>
    </submittedName>
</protein>
<accession>G6EB41</accession>
<name>G6EB41_9SPHN</name>
<sequence length="44" mass="4398">MKRHESPVSSAAAASVIAMLAFVVWSGLAEFSGAFSSTAALLGA</sequence>
<reference evidence="1 2" key="1">
    <citation type="journal article" date="2012" name="J. Bacteriol.">
        <title>Genome sequence of benzo(a)pyrene-degrading bacterium Novosphingobium pentaromativorans US6-1.</title>
        <authorList>
            <person name="Luo Y.R."/>
            <person name="Kang S.G."/>
            <person name="Kim S.J."/>
            <person name="Kim M.R."/>
            <person name="Li N."/>
            <person name="Lee J.H."/>
            <person name="Kwon K.K."/>
        </authorList>
    </citation>
    <scope>NUCLEOTIDE SEQUENCE [LARGE SCALE GENOMIC DNA]</scope>
    <source>
        <strain evidence="1 2">US6-1</strain>
    </source>
</reference>
<keyword evidence="2" id="KW-1185">Reference proteome</keyword>
<evidence type="ECO:0000313" key="2">
    <source>
        <dbReference type="Proteomes" id="UP000004030"/>
    </source>
</evidence>
<dbReference type="AlphaFoldDB" id="G6EB41"/>
<dbReference type="EMBL" id="AGFM01000018">
    <property type="protein sequence ID" value="EHJ61508.1"/>
    <property type="molecule type" value="Genomic_DNA"/>
</dbReference>
<dbReference type="PATRIC" id="fig|1088721.3.peg.1542"/>
<comment type="caution">
    <text evidence="1">The sequence shown here is derived from an EMBL/GenBank/DDBJ whole genome shotgun (WGS) entry which is preliminary data.</text>
</comment>
<dbReference type="RefSeq" id="WP_007012477.1">
    <property type="nucleotide sequence ID" value="NZ_AGFM01000018.1"/>
</dbReference>
<gene>
    <name evidence="1" type="ORF">NSU_1562</name>
</gene>
<dbReference type="Proteomes" id="UP000004030">
    <property type="component" value="Unassembled WGS sequence"/>
</dbReference>
<evidence type="ECO:0000313" key="1">
    <source>
        <dbReference type="EMBL" id="EHJ61508.1"/>
    </source>
</evidence>
<proteinExistence type="predicted"/>
<organism evidence="1 2">
    <name type="scientific">Novosphingobium pentaromativorans US6-1</name>
    <dbReference type="NCBI Taxonomy" id="1088721"/>
    <lineage>
        <taxon>Bacteria</taxon>
        <taxon>Pseudomonadati</taxon>
        <taxon>Pseudomonadota</taxon>
        <taxon>Alphaproteobacteria</taxon>
        <taxon>Sphingomonadales</taxon>
        <taxon>Sphingomonadaceae</taxon>
        <taxon>Novosphingobium</taxon>
    </lineage>
</organism>